<accession>V9VEH6</accession>
<organism evidence="1 2">
    <name type="scientific">Achromobacter phage JWAlpha</name>
    <dbReference type="NCBI Taxonomy" id="1416009"/>
    <lineage>
        <taxon>Viruses</taxon>
        <taxon>Duplodnaviria</taxon>
        <taxon>Heunggongvirae</taxon>
        <taxon>Uroviricota</taxon>
        <taxon>Caudoviricetes</taxon>
        <taxon>Schitoviridae</taxon>
        <taxon>Rothmandenesvirinae</taxon>
        <taxon>Jwalphavirus</taxon>
        <taxon>Jwalphavirus jwalpha</taxon>
    </lineage>
</organism>
<protein>
    <submittedName>
        <fullName evidence="1">Uncharacterized protein</fullName>
    </submittedName>
</protein>
<gene>
    <name evidence="1" type="ORF">JJJB_0041</name>
</gene>
<evidence type="ECO:0000313" key="1">
    <source>
        <dbReference type="EMBL" id="AHC93994.1"/>
    </source>
</evidence>
<reference evidence="1 2" key="1">
    <citation type="journal article" date="2014" name="Virol. J.">
        <title>First genome sequences of Achromobacter phages reveal new members of the N4 family.</title>
        <authorList>
            <person name="Wittmann J."/>
            <person name="Dreiseikelmann B."/>
            <person name="Rohde M."/>
            <person name="Meier-Kolthoff J.P."/>
            <person name="Bunk B."/>
            <person name="Rohde C."/>
        </authorList>
    </citation>
    <scope>NUCLEOTIDE SEQUENCE [LARGE SCALE GENOMIC DNA]</scope>
    <source>
        <strain evidence="1">JWAlpha</strain>
    </source>
</reference>
<proteinExistence type="predicted"/>
<dbReference type="Proteomes" id="UP000018885">
    <property type="component" value="Segment"/>
</dbReference>
<dbReference type="EMBL" id="KF787095">
    <property type="protein sequence ID" value="AHC93994.1"/>
    <property type="molecule type" value="Genomic_DNA"/>
</dbReference>
<dbReference type="RefSeq" id="YP_009004742.1">
    <property type="nucleotide sequence ID" value="NC_023556.1"/>
</dbReference>
<sequence length="29" mass="3332">MKTHMRREAQGKPLGFVLSRLLSLHSLQP</sequence>
<keyword evidence="2" id="KW-1185">Reference proteome</keyword>
<name>V9VEH6_9CAUD</name>
<evidence type="ECO:0000313" key="2">
    <source>
        <dbReference type="Proteomes" id="UP000018885"/>
    </source>
</evidence>
<dbReference type="KEGG" id="vg:18503387"/>
<dbReference type="GeneID" id="18503387"/>